<proteinExistence type="predicted"/>
<name>A0A382P9S4_9ZZZZ</name>
<feature type="non-terminal residue" evidence="1">
    <location>
        <position position="1"/>
    </location>
</feature>
<dbReference type="CDD" id="cd02518">
    <property type="entry name" value="GT2_SpsF"/>
    <property type="match status" value="1"/>
</dbReference>
<dbReference type="Gene3D" id="3.90.550.10">
    <property type="entry name" value="Spore Coat Polysaccharide Biosynthesis Protein SpsA, Chain A"/>
    <property type="match status" value="1"/>
</dbReference>
<protein>
    <recommendedName>
        <fullName evidence="2">Acylneuraminate cytidylyltransferase</fullName>
    </recommendedName>
</protein>
<dbReference type="Pfam" id="PF02348">
    <property type="entry name" value="CTP_transf_3"/>
    <property type="match status" value="1"/>
</dbReference>
<accession>A0A382P9S4</accession>
<dbReference type="PANTHER" id="PTHR42866:SF1">
    <property type="entry name" value="SPORE COAT POLYSACCHARIDE BIOSYNTHESIS PROTEIN SPSF"/>
    <property type="match status" value="1"/>
</dbReference>
<dbReference type="PANTHER" id="PTHR42866">
    <property type="entry name" value="3-DEOXY-MANNO-OCTULOSONATE CYTIDYLYLTRANSFERASE"/>
    <property type="match status" value="1"/>
</dbReference>
<dbReference type="InterPro" id="IPR029044">
    <property type="entry name" value="Nucleotide-diphossugar_trans"/>
</dbReference>
<evidence type="ECO:0000313" key="1">
    <source>
        <dbReference type="EMBL" id="SVC68692.1"/>
    </source>
</evidence>
<reference evidence="1" key="1">
    <citation type="submission" date="2018-05" db="EMBL/GenBank/DDBJ databases">
        <authorList>
            <person name="Lanie J.A."/>
            <person name="Ng W.-L."/>
            <person name="Kazmierczak K.M."/>
            <person name="Andrzejewski T.M."/>
            <person name="Davidsen T.M."/>
            <person name="Wayne K.J."/>
            <person name="Tettelin H."/>
            <person name="Glass J.I."/>
            <person name="Rusch D."/>
            <person name="Podicherti R."/>
            <person name="Tsui H.-C.T."/>
            <person name="Winkler M.E."/>
        </authorList>
    </citation>
    <scope>NUCLEOTIDE SEQUENCE</scope>
</reference>
<dbReference type="SUPFAM" id="SSF53448">
    <property type="entry name" value="Nucleotide-diphospho-sugar transferases"/>
    <property type="match status" value="1"/>
</dbReference>
<evidence type="ECO:0008006" key="2">
    <source>
        <dbReference type="Google" id="ProtNLM"/>
    </source>
</evidence>
<dbReference type="EMBL" id="UINC01105052">
    <property type="protein sequence ID" value="SVC68692.1"/>
    <property type="molecule type" value="Genomic_DNA"/>
</dbReference>
<dbReference type="GO" id="GO:0005829">
    <property type="term" value="C:cytosol"/>
    <property type="evidence" value="ECO:0007669"/>
    <property type="project" value="TreeGrafter"/>
</dbReference>
<dbReference type="InterPro" id="IPR003329">
    <property type="entry name" value="Cytidylyl_trans"/>
</dbReference>
<dbReference type="AlphaFoldDB" id="A0A382P9S4"/>
<gene>
    <name evidence="1" type="ORF">METZ01_LOCUS321546</name>
</gene>
<organism evidence="1">
    <name type="scientific">marine metagenome</name>
    <dbReference type="NCBI Taxonomy" id="408172"/>
    <lineage>
        <taxon>unclassified sequences</taxon>
        <taxon>metagenomes</taxon>
        <taxon>ecological metagenomes</taxon>
    </lineage>
</organism>
<feature type="non-terminal residue" evidence="1">
    <location>
        <position position="219"/>
    </location>
</feature>
<sequence length="219" mass="25329">VTQLSNKKTMAIIQARMNSTRLPGKVLKLIDTRPMLGYMAERVSSASEVDDYVIATSSAVSDDPIEEFCTNNDIPFFRGNLDDVLDRFYQASKIADAKIIIRLTGDCPLVDPNIINKMVRIFKKNSYDYMANTAPPEGITFPEGMDVEIFSKEALKKAWKEAEKPSEREHVTFYFWKNKNLFSTFRYDLEENYSNYRLTVDYPEDFELVEKIIQHFNNS</sequence>